<dbReference type="Proteomes" id="UP000294325">
    <property type="component" value="Chromosome"/>
</dbReference>
<dbReference type="Pfam" id="PF19991">
    <property type="entry name" value="HMA_2"/>
    <property type="match status" value="1"/>
</dbReference>
<dbReference type="InterPro" id="IPR006121">
    <property type="entry name" value="HMA_dom"/>
</dbReference>
<dbReference type="EMBL" id="CP038033">
    <property type="protein sequence ID" value="QBQ55901.1"/>
    <property type="molecule type" value="Genomic_DNA"/>
</dbReference>
<evidence type="ECO:0000313" key="2">
    <source>
        <dbReference type="EMBL" id="QBQ55901.1"/>
    </source>
</evidence>
<dbReference type="PROSITE" id="PS50846">
    <property type="entry name" value="HMA_2"/>
    <property type="match status" value="1"/>
</dbReference>
<keyword evidence="3" id="KW-1185">Reference proteome</keyword>
<dbReference type="RefSeq" id="WP_134359156.1">
    <property type="nucleotide sequence ID" value="NZ_CP038033.1"/>
</dbReference>
<dbReference type="OrthoDB" id="9794780at2"/>
<organism evidence="2 3">
    <name type="scientific">Nitrosococcus wardiae</name>
    <dbReference type="NCBI Taxonomy" id="1814290"/>
    <lineage>
        <taxon>Bacteria</taxon>
        <taxon>Pseudomonadati</taxon>
        <taxon>Pseudomonadota</taxon>
        <taxon>Gammaproteobacteria</taxon>
        <taxon>Chromatiales</taxon>
        <taxon>Chromatiaceae</taxon>
        <taxon>Nitrosococcus</taxon>
    </lineage>
</organism>
<dbReference type="CDD" id="cd00371">
    <property type="entry name" value="HMA"/>
    <property type="match status" value="1"/>
</dbReference>
<name>A0A4P7C0E6_9GAMM</name>
<feature type="domain" description="HMA" evidence="1">
    <location>
        <begin position="8"/>
        <end position="77"/>
    </location>
</feature>
<sequence length="132" mass="14232">MVQYVHYVPGRLRVKLASLKRNPIQAAAIEGLLKKIEGVDKAEINLVTGSLIVTYDRAITHPQGILQALHDHGFCRQLVTIPLAGTASSKQKVQMTGKAVGQVGERFGKAVLDVVVEKVLERSAVVLIGAIL</sequence>
<evidence type="ECO:0000313" key="3">
    <source>
        <dbReference type="Proteomes" id="UP000294325"/>
    </source>
</evidence>
<dbReference type="KEGG" id="nwr:E3U44_16310"/>
<dbReference type="AlphaFoldDB" id="A0A4P7C0E6"/>
<accession>A0A4P7C0E6</accession>
<protein>
    <submittedName>
        <fullName evidence="2">Heavy-metal-associated domain-containing protein</fullName>
    </submittedName>
</protein>
<gene>
    <name evidence="2" type="ORF">E3U44_16310</name>
</gene>
<dbReference type="Gene3D" id="3.30.70.100">
    <property type="match status" value="1"/>
</dbReference>
<proteinExistence type="predicted"/>
<evidence type="ECO:0000259" key="1">
    <source>
        <dbReference type="PROSITE" id="PS50846"/>
    </source>
</evidence>
<dbReference type="InterPro" id="IPR036163">
    <property type="entry name" value="HMA_dom_sf"/>
</dbReference>
<dbReference type="SUPFAM" id="SSF55008">
    <property type="entry name" value="HMA, heavy metal-associated domain"/>
    <property type="match status" value="1"/>
</dbReference>
<reference evidence="2 3" key="1">
    <citation type="submission" date="2019-03" db="EMBL/GenBank/DDBJ databases">
        <title>The genome sequence of Nitrosococcus wardiae strain D1FHST reveals the archetypal metabolic capacity of ammonia-oxidizing Gammaproteobacteria.</title>
        <authorList>
            <person name="Wang L."/>
            <person name="Lim C.K."/>
            <person name="Hanson T.E."/>
            <person name="Dang H."/>
            <person name="Klotz M.G."/>
        </authorList>
    </citation>
    <scope>NUCLEOTIDE SEQUENCE [LARGE SCALE GENOMIC DNA]</scope>
    <source>
        <strain evidence="2 3">D1FHS</strain>
    </source>
</reference>
<dbReference type="GO" id="GO:0046872">
    <property type="term" value="F:metal ion binding"/>
    <property type="evidence" value="ECO:0007669"/>
    <property type="project" value="InterPro"/>
</dbReference>